<dbReference type="OMA" id="ANESTGC"/>
<protein>
    <recommendedName>
        <fullName evidence="2">LDB19 N-terminal domain-containing protein</fullName>
    </recommendedName>
</protein>
<dbReference type="Proteomes" id="UP000005666">
    <property type="component" value="Chromosome 8"/>
</dbReference>
<dbReference type="AlphaFoldDB" id="G8BWM3"/>
<keyword evidence="4" id="KW-1185">Reference proteome</keyword>
<evidence type="ECO:0000313" key="4">
    <source>
        <dbReference type="Proteomes" id="UP000005666"/>
    </source>
</evidence>
<feature type="region of interest" description="Disordered" evidence="1">
    <location>
        <begin position="554"/>
        <end position="576"/>
    </location>
</feature>
<feature type="region of interest" description="Disordered" evidence="1">
    <location>
        <begin position="324"/>
        <end position="375"/>
    </location>
</feature>
<organism evidence="3 4">
    <name type="scientific">Tetrapisispora phaffii (strain ATCC 24235 / CBS 4417 / NBRC 1672 / NRRL Y-8282 / UCD 70-5)</name>
    <name type="common">Yeast</name>
    <name type="synonym">Fabospora phaffii</name>
    <dbReference type="NCBI Taxonomy" id="1071381"/>
    <lineage>
        <taxon>Eukaryota</taxon>
        <taxon>Fungi</taxon>
        <taxon>Dikarya</taxon>
        <taxon>Ascomycota</taxon>
        <taxon>Saccharomycotina</taxon>
        <taxon>Saccharomycetes</taxon>
        <taxon>Saccharomycetales</taxon>
        <taxon>Saccharomycetaceae</taxon>
        <taxon>Tetrapisispora</taxon>
    </lineage>
</organism>
<evidence type="ECO:0000259" key="2">
    <source>
        <dbReference type="Pfam" id="PF13002"/>
    </source>
</evidence>
<feature type="region of interest" description="Disordered" evidence="1">
    <location>
        <begin position="500"/>
        <end position="523"/>
    </location>
</feature>
<proteinExistence type="predicted"/>
<feature type="compositionally biased region" description="Polar residues" evidence="1">
    <location>
        <begin position="504"/>
        <end position="522"/>
    </location>
</feature>
<dbReference type="STRING" id="1071381.G8BWM3"/>
<dbReference type="KEGG" id="tpf:TPHA_0H02710"/>
<evidence type="ECO:0000256" key="1">
    <source>
        <dbReference type="SAM" id="MobiDB-lite"/>
    </source>
</evidence>
<dbReference type="eggNOG" id="ENOG502QS9U">
    <property type="taxonomic scope" value="Eukaryota"/>
</dbReference>
<dbReference type="Pfam" id="PF13002">
    <property type="entry name" value="LDB19"/>
    <property type="match status" value="1"/>
</dbReference>
<reference evidence="3 4" key="1">
    <citation type="journal article" date="2011" name="Proc. Natl. Acad. Sci. U.S.A.">
        <title>Evolutionary erosion of yeast sex chromosomes by mating-type switching accidents.</title>
        <authorList>
            <person name="Gordon J.L."/>
            <person name="Armisen D."/>
            <person name="Proux-Wera E."/>
            <person name="Oheigeartaigh S.S."/>
            <person name="Byrne K.P."/>
            <person name="Wolfe K.H."/>
        </authorList>
    </citation>
    <scope>NUCLEOTIDE SEQUENCE [LARGE SCALE GENOMIC DNA]</scope>
    <source>
        <strain evidence="4">ATCC 24235 / CBS 4417 / NBRC 1672 / NRRL Y-8282 / UCD 70-5</strain>
    </source>
</reference>
<feature type="domain" description="LDB19 N-terminal" evidence="2">
    <location>
        <begin position="94"/>
        <end position="286"/>
    </location>
</feature>
<sequence>MSALSKLITLPLSGKKKNEAKKASLKATKKKNHNSIPVELIIDIESPPCVLYGNANESTGCLLSGLLTVKVKDLIAKTKNSTVNKLTSLNVRSLKLSFIQRVSYNKPFSQGPSTVINCKDCNTRKQVLKTWNIVENSTTLDSGSTQIFPFSHLISGKSTVTCYLGSNSDTKVRYELIASIRYFDNSENSQSKNLEPKLVTVKLPIMLTRSILRGPDKNSLRVFPPTNLTTAAVLPSVVYPKSTFPLEMKLEGISGEDTRWRMRKLSYRIEETVRIRNNVCEKHVEDLKVLENVVKEKEVQKSKKPPNPIKRYGDLAPQVRLSVNTIGGSSSSHNNGARSALNTPQSVANNSGDRDEDDEEMENSSTFVHPNDDVARQEILQQRQRIRKEEIEAELQNETSLFTEEVRIIAEGIMKSGWKTDFNESGKIEIVTDIDCSSLNSGVSNSITHASSEYLENEMPKAKSVNVSCDIQDPVLGINVSHILSVEMVVAEEALQYKNGQPVRHSNSSAVGDSASKNSSADQRLAELSPMLANRNSNRRKNLASTALSKVASINSNNDNKDNSSDVPIVGGDSSSKTVGIPTGAARVLRMQFRVNVTERSGLGISWDEEVPPIYQNVSFVSPPSYDNLDGVSTRHAGSESAVYDNSEMIPLNSTDFKYSTLDLERPVQIYNQASTNALSAIQSLPLESVESIDGSDPTYHNSLTPRQTRDIRIPTISEVIDTDKITQ</sequence>
<dbReference type="RefSeq" id="XP_003686908.1">
    <property type="nucleotide sequence ID" value="XM_003686860.1"/>
</dbReference>
<dbReference type="OrthoDB" id="3832628at2759"/>
<name>G8BWM3_TETPH</name>
<feature type="compositionally biased region" description="Polar residues" evidence="1">
    <location>
        <begin position="324"/>
        <end position="351"/>
    </location>
</feature>
<accession>G8BWM3</accession>
<dbReference type="EMBL" id="HE612863">
    <property type="protein sequence ID" value="CCE64474.1"/>
    <property type="molecule type" value="Genomic_DNA"/>
</dbReference>
<gene>
    <name evidence="3" type="primary">TPHA0H02710</name>
    <name evidence="3" type="ordered locus">TPHA_0H02710</name>
</gene>
<dbReference type="GeneID" id="11534064"/>
<evidence type="ECO:0000313" key="3">
    <source>
        <dbReference type="EMBL" id="CCE64474.1"/>
    </source>
</evidence>
<dbReference type="HOGENOM" id="CLU_012509_0_0_1"/>
<dbReference type="InterPro" id="IPR024391">
    <property type="entry name" value="LDB19_N"/>
</dbReference>